<dbReference type="Pfam" id="PF25209">
    <property type="entry name" value="Phage_capsid_4"/>
    <property type="match status" value="1"/>
</dbReference>
<name>A0A2M7RHP4_9BACT</name>
<evidence type="ECO:0000313" key="1">
    <source>
        <dbReference type="EMBL" id="PIY96077.1"/>
    </source>
</evidence>
<gene>
    <name evidence="1" type="ORF">COY66_04970</name>
</gene>
<evidence type="ECO:0000313" key="2">
    <source>
        <dbReference type="Proteomes" id="UP000230779"/>
    </source>
</evidence>
<dbReference type="AlphaFoldDB" id="A0A2M7RHP4"/>
<organism evidence="1 2">
    <name type="scientific">Candidatus Kerfeldbacteria bacterium CG_4_10_14_0_8_um_filter_42_10</name>
    <dbReference type="NCBI Taxonomy" id="2014248"/>
    <lineage>
        <taxon>Bacteria</taxon>
        <taxon>Candidatus Kerfeldiibacteriota</taxon>
    </lineage>
</organism>
<reference evidence="1 2" key="1">
    <citation type="submission" date="2017-09" db="EMBL/GenBank/DDBJ databases">
        <title>Depth-based differentiation of microbial function through sediment-hosted aquifers and enrichment of novel symbionts in the deep terrestrial subsurface.</title>
        <authorList>
            <person name="Probst A.J."/>
            <person name="Ladd B."/>
            <person name="Jarett J.K."/>
            <person name="Geller-Mcgrath D.E."/>
            <person name="Sieber C.M."/>
            <person name="Emerson J.B."/>
            <person name="Anantharaman K."/>
            <person name="Thomas B.C."/>
            <person name="Malmstrom R."/>
            <person name="Stieglmeier M."/>
            <person name="Klingl A."/>
            <person name="Woyke T."/>
            <person name="Ryan C.M."/>
            <person name="Banfield J.F."/>
        </authorList>
    </citation>
    <scope>NUCLEOTIDE SEQUENCE [LARGE SCALE GENOMIC DNA]</scope>
    <source>
        <strain evidence="1">CG_4_10_14_0_8_um_filter_42_10</strain>
    </source>
</reference>
<dbReference type="Proteomes" id="UP000230779">
    <property type="component" value="Unassembled WGS sequence"/>
</dbReference>
<proteinExistence type="predicted"/>
<dbReference type="EMBL" id="PFMD01000058">
    <property type="protein sequence ID" value="PIY96077.1"/>
    <property type="molecule type" value="Genomic_DNA"/>
</dbReference>
<protein>
    <submittedName>
        <fullName evidence="1">N4-gp56 family major capsid protein</fullName>
    </submittedName>
</protein>
<comment type="caution">
    <text evidence="1">The sequence shown here is derived from an EMBL/GenBank/DDBJ whole genome shotgun (WGS) entry which is preliminary data.</text>
</comment>
<accession>A0A2M7RHP4</accession>
<sequence length="322" mass="34498">MANTTKTQIPDENASFYDRTLLTRAVPFLTYTKYAQIRDIPKNAGTSMIKFRRYGTLAAATTPLSEGITPVGSQLSVTDITATVAQYGDYITLTDVVDMTSEDPVLMEAAEILGDQFGDTTDQLARNIFAAGTGVTYAASAGTRVATVAGDKITGTLVKKVVRTMKNNKARKMTKMVNPDSGYATAPIPACYVAIVHPNTTYDLKDDTAFQPVEKYANKANVMEGEVGAMDEVRFVESTNAKVFAGEGAAGIDVYGTIFFAMNGVGVTRISGEAVKNIIKPLGSGGTTDPLNQRSTSGWKSTFVAKILNQDFIHRLEHGVTA</sequence>
<dbReference type="NCBIfam" id="TIGR04387">
    <property type="entry name" value="capsid_maj_N4"/>
    <property type="match status" value="1"/>
</dbReference>